<gene>
    <name evidence="5" type="ORF">Cco03nite_32210</name>
</gene>
<evidence type="ECO:0000313" key="6">
    <source>
        <dbReference type="Proteomes" id="UP000630887"/>
    </source>
</evidence>
<comment type="caution">
    <text evidence="5">The sequence shown here is derived from an EMBL/GenBank/DDBJ whole genome shotgun (WGS) entry which is preliminary data.</text>
</comment>
<keyword evidence="2" id="KW-0547">Nucleotide-binding</keyword>
<protein>
    <submittedName>
        <fullName evidence="5">Universal stress protein</fullName>
    </submittedName>
</protein>
<sequence length="299" mass="30878">MDSNTEHPQRAVVVGVDGSAAALAAVRLAAHEAARRGLDLRIVHAFIWPLMHVDVGASEAVPEGGLRHDAERLLAEAATAASATQPDVTVTTELVTGAPAAVLLAAARHAELLVLGDRGLGGFTGLLLGSVAVQVTAHSTTPVLVARGEEHAGGPIVVGVDDSPEGAAAIEAAFAAAERRHAELLAVRTWTYPAMATLYTPPVPADCTPVEDAERHLLAETVSTGAKLHTEVQVREQLVCGRPGRTLVQLSELAQLVVVGARGRGGFAGLLLGSVSQQALHHAACPVLVVPDPRTERTP</sequence>
<dbReference type="Proteomes" id="UP000630887">
    <property type="component" value="Unassembled WGS sequence"/>
</dbReference>
<reference evidence="5 6" key="1">
    <citation type="submission" date="2021-01" db="EMBL/GenBank/DDBJ databases">
        <title>Whole genome shotgun sequence of Catellatospora coxensis NBRC 107359.</title>
        <authorList>
            <person name="Komaki H."/>
            <person name="Tamura T."/>
        </authorList>
    </citation>
    <scope>NUCLEOTIDE SEQUENCE [LARGE SCALE GENOMIC DNA]</scope>
    <source>
        <strain evidence="5 6">NBRC 107359</strain>
    </source>
</reference>
<dbReference type="SUPFAM" id="SSF52402">
    <property type="entry name" value="Adenine nucleotide alpha hydrolases-like"/>
    <property type="match status" value="2"/>
</dbReference>
<dbReference type="PANTHER" id="PTHR46268">
    <property type="entry name" value="STRESS RESPONSE PROTEIN NHAX"/>
    <property type="match status" value="1"/>
</dbReference>
<evidence type="ECO:0000256" key="2">
    <source>
        <dbReference type="ARBA" id="ARBA00022741"/>
    </source>
</evidence>
<keyword evidence="6" id="KW-1185">Reference proteome</keyword>
<evidence type="ECO:0000256" key="1">
    <source>
        <dbReference type="ARBA" id="ARBA00008791"/>
    </source>
</evidence>
<dbReference type="PANTHER" id="PTHR46268:SF27">
    <property type="entry name" value="UNIVERSAL STRESS PROTEIN RV2623"/>
    <property type="match status" value="1"/>
</dbReference>
<feature type="domain" description="UspA" evidence="4">
    <location>
        <begin position="11"/>
        <end position="147"/>
    </location>
</feature>
<keyword evidence="3" id="KW-0067">ATP-binding</keyword>
<comment type="similarity">
    <text evidence="1">Belongs to the universal stress protein A family.</text>
</comment>
<dbReference type="RefSeq" id="WP_203692894.1">
    <property type="nucleotide sequence ID" value="NZ_BAAALC010000033.1"/>
</dbReference>
<evidence type="ECO:0000256" key="3">
    <source>
        <dbReference type="ARBA" id="ARBA00022840"/>
    </source>
</evidence>
<evidence type="ECO:0000313" key="5">
    <source>
        <dbReference type="EMBL" id="GIG06521.1"/>
    </source>
</evidence>
<proteinExistence type="inferred from homology"/>
<feature type="domain" description="UspA" evidence="4">
    <location>
        <begin position="155"/>
        <end position="291"/>
    </location>
</feature>
<dbReference type="InterPro" id="IPR014729">
    <property type="entry name" value="Rossmann-like_a/b/a_fold"/>
</dbReference>
<dbReference type="Pfam" id="PF00582">
    <property type="entry name" value="Usp"/>
    <property type="match status" value="2"/>
</dbReference>
<dbReference type="Gene3D" id="3.40.50.620">
    <property type="entry name" value="HUPs"/>
    <property type="match status" value="2"/>
</dbReference>
<name>A0A8J3P995_9ACTN</name>
<accession>A0A8J3P995</accession>
<dbReference type="InterPro" id="IPR006016">
    <property type="entry name" value="UspA"/>
</dbReference>
<evidence type="ECO:0000259" key="4">
    <source>
        <dbReference type="Pfam" id="PF00582"/>
    </source>
</evidence>
<dbReference type="EMBL" id="BONI01000024">
    <property type="protein sequence ID" value="GIG06521.1"/>
    <property type="molecule type" value="Genomic_DNA"/>
</dbReference>
<dbReference type="PRINTS" id="PR01438">
    <property type="entry name" value="UNVRSLSTRESS"/>
</dbReference>
<organism evidence="5 6">
    <name type="scientific">Catellatospora coxensis</name>
    <dbReference type="NCBI Taxonomy" id="310354"/>
    <lineage>
        <taxon>Bacteria</taxon>
        <taxon>Bacillati</taxon>
        <taxon>Actinomycetota</taxon>
        <taxon>Actinomycetes</taxon>
        <taxon>Micromonosporales</taxon>
        <taxon>Micromonosporaceae</taxon>
        <taxon>Catellatospora</taxon>
    </lineage>
</organism>
<dbReference type="AlphaFoldDB" id="A0A8J3P995"/>
<dbReference type="InterPro" id="IPR006015">
    <property type="entry name" value="Universal_stress_UspA"/>
</dbReference>
<dbReference type="GO" id="GO:0005524">
    <property type="term" value="F:ATP binding"/>
    <property type="evidence" value="ECO:0007669"/>
    <property type="project" value="UniProtKB-KW"/>
</dbReference>